<dbReference type="STRING" id="1121950.SAMN02745243_03745"/>
<dbReference type="GO" id="GO:1905039">
    <property type="term" value="P:carboxylic acid transmembrane transport"/>
    <property type="evidence" value="ECO:0007669"/>
    <property type="project" value="UniProtKB-ARBA"/>
</dbReference>
<evidence type="ECO:0000256" key="7">
    <source>
        <dbReference type="ARBA" id="ARBA00023136"/>
    </source>
</evidence>
<keyword evidence="5 9" id="KW-0812">Transmembrane</keyword>
<dbReference type="AlphaFoldDB" id="A0A1M6VDY8"/>
<evidence type="ECO:0000256" key="4">
    <source>
        <dbReference type="ARBA" id="ARBA00020150"/>
    </source>
</evidence>
<comment type="similarity">
    <text evidence="3">Belongs to the SLC13A/DASS transporter (TC 2.A.47) family. DIT1 subfamily.</text>
</comment>
<feature type="transmembrane region" description="Helical" evidence="9">
    <location>
        <begin position="267"/>
        <end position="286"/>
    </location>
</feature>
<evidence type="ECO:0000313" key="10">
    <source>
        <dbReference type="EMBL" id="SHK79591.1"/>
    </source>
</evidence>
<dbReference type="EMBL" id="FQZY01000088">
    <property type="protein sequence ID" value="SHK79591.1"/>
    <property type="molecule type" value="Genomic_DNA"/>
</dbReference>
<dbReference type="PANTHER" id="PTHR10283:SF82">
    <property type="entry name" value="SOLUTE CARRIER FAMILY 13 MEMBER 2"/>
    <property type="match status" value="1"/>
</dbReference>
<reference evidence="10 11" key="1">
    <citation type="submission" date="2016-11" db="EMBL/GenBank/DDBJ databases">
        <authorList>
            <person name="Jaros S."/>
            <person name="Januszkiewicz K."/>
            <person name="Wedrychowicz H."/>
        </authorList>
    </citation>
    <scope>NUCLEOTIDE SEQUENCE [LARGE SCALE GENOMIC DNA]</scope>
    <source>
        <strain evidence="10 11">DSM 15480</strain>
    </source>
</reference>
<evidence type="ECO:0000256" key="8">
    <source>
        <dbReference type="ARBA" id="ARBA00031174"/>
    </source>
</evidence>
<evidence type="ECO:0000256" key="9">
    <source>
        <dbReference type="SAM" id="Phobius"/>
    </source>
</evidence>
<sequence>MSVKKKSGFIIAPIVFVIVMLLPEINGLPAEGKRCLAVFAAAFVLYLAESMPAAIVSLAIVPLLVVCKVTDIKSALSGFSSTSTYLIVGSFILAAAMEKSKLGDRVTYFIMQKVGTSAKRITFGIVLVNIILALLVPSSTARTAMMLPICLNIISQFRGEKKEKTKFGANLLLTLCCTNSTISAGILTATITNPMAVDYLYEATGKRVTYGEWFVWGFLPALLLTLIAWALIQLLLRPEMKELPNGKEYISQKVAEQGAPSRDEKKVGIIFLMTIVVWAFGEKIGIDSTTTCLLSAVVLCLPKIGILDWKDCADHISLSVVFICSGGISLGAAMSSTGASEWMAEKMFDILHLEGLSVAAIIILLLIVVQFMHVFFVGTATMANVFFPILIGIANVSNINATWVLIPAAMMLGGYPILMFFNTTPSILCFDTGELGADEFPKFGLILSVIACAVYALCIKFYWPLVGMM</sequence>
<keyword evidence="11" id="KW-1185">Reference proteome</keyword>
<feature type="transmembrane region" description="Helical" evidence="9">
    <location>
        <begin position="316"/>
        <end position="338"/>
    </location>
</feature>
<dbReference type="PANTHER" id="PTHR10283">
    <property type="entry name" value="SOLUTE CARRIER FAMILY 13 MEMBER"/>
    <property type="match status" value="1"/>
</dbReference>
<dbReference type="OrthoDB" id="9765532at2"/>
<feature type="transmembrane region" description="Helical" evidence="9">
    <location>
        <begin position="213"/>
        <end position="236"/>
    </location>
</feature>
<feature type="transmembrane region" description="Helical" evidence="9">
    <location>
        <begin position="37"/>
        <end position="66"/>
    </location>
</feature>
<dbReference type="InterPro" id="IPR001898">
    <property type="entry name" value="SLC13A/DASS"/>
</dbReference>
<organism evidence="10 11">
    <name type="scientific">Hespellia stercorisuis DSM 15480</name>
    <dbReference type="NCBI Taxonomy" id="1121950"/>
    <lineage>
        <taxon>Bacteria</taxon>
        <taxon>Bacillati</taxon>
        <taxon>Bacillota</taxon>
        <taxon>Clostridia</taxon>
        <taxon>Lachnospirales</taxon>
        <taxon>Lachnospiraceae</taxon>
        <taxon>Hespellia</taxon>
    </lineage>
</organism>
<dbReference type="NCBIfam" id="TIGR00785">
    <property type="entry name" value="dass"/>
    <property type="match status" value="1"/>
</dbReference>
<feature type="transmembrane region" description="Helical" evidence="9">
    <location>
        <begin position="78"/>
        <end position="97"/>
    </location>
</feature>
<evidence type="ECO:0000256" key="5">
    <source>
        <dbReference type="ARBA" id="ARBA00022692"/>
    </source>
</evidence>
<comment type="similarity">
    <text evidence="2">Belongs to the SLC13A/DASS transporter (TC 2.A.47) family. NADC subfamily.</text>
</comment>
<name>A0A1M6VDY8_9FIRM</name>
<dbReference type="Pfam" id="PF00939">
    <property type="entry name" value="Na_sulph_symp"/>
    <property type="match status" value="1"/>
</dbReference>
<dbReference type="Proteomes" id="UP000184301">
    <property type="component" value="Unassembled WGS sequence"/>
</dbReference>
<evidence type="ECO:0000256" key="1">
    <source>
        <dbReference type="ARBA" id="ARBA00004141"/>
    </source>
</evidence>
<evidence type="ECO:0000256" key="3">
    <source>
        <dbReference type="ARBA" id="ARBA00007349"/>
    </source>
</evidence>
<feature type="transmembrane region" description="Helical" evidence="9">
    <location>
        <begin position="443"/>
        <end position="463"/>
    </location>
</feature>
<feature type="transmembrane region" description="Helical" evidence="9">
    <location>
        <begin position="7"/>
        <end position="25"/>
    </location>
</feature>
<comment type="subcellular location">
    <subcellularLocation>
        <location evidence="1">Membrane</location>
        <topology evidence="1">Multi-pass membrane protein</topology>
    </subcellularLocation>
</comment>
<dbReference type="GO" id="GO:0005886">
    <property type="term" value="C:plasma membrane"/>
    <property type="evidence" value="ECO:0007669"/>
    <property type="project" value="TreeGrafter"/>
</dbReference>
<evidence type="ECO:0000313" key="11">
    <source>
        <dbReference type="Proteomes" id="UP000184301"/>
    </source>
</evidence>
<proteinExistence type="inferred from homology"/>
<dbReference type="PIRSF" id="PIRSF002457">
    <property type="entry name" value="DASS"/>
    <property type="match status" value="1"/>
</dbReference>
<evidence type="ECO:0000256" key="6">
    <source>
        <dbReference type="ARBA" id="ARBA00022989"/>
    </source>
</evidence>
<evidence type="ECO:0000256" key="2">
    <source>
        <dbReference type="ARBA" id="ARBA00006772"/>
    </source>
</evidence>
<feature type="transmembrane region" description="Helical" evidence="9">
    <location>
        <begin position="171"/>
        <end position="193"/>
    </location>
</feature>
<dbReference type="InterPro" id="IPR030676">
    <property type="entry name" value="CitT-rel"/>
</dbReference>
<keyword evidence="6 9" id="KW-1133">Transmembrane helix</keyword>
<protein>
    <recommendedName>
        <fullName evidence="4">Sodium-dependent dicarboxylate transporter SdcS</fullName>
    </recommendedName>
    <alternativeName>
        <fullName evidence="8">Na(+)/dicarboxylate symporter</fullName>
    </alternativeName>
</protein>
<keyword evidence="7 9" id="KW-0472">Membrane</keyword>
<accession>A0A1M6VDY8</accession>
<feature type="transmembrane region" description="Helical" evidence="9">
    <location>
        <begin position="403"/>
        <end position="423"/>
    </location>
</feature>
<gene>
    <name evidence="10" type="ORF">SAMN02745243_03745</name>
</gene>
<dbReference type="RefSeq" id="WP_159434680.1">
    <property type="nucleotide sequence ID" value="NZ_FQZY01000088.1"/>
</dbReference>
<dbReference type="GO" id="GO:0008514">
    <property type="term" value="F:organic anion transmembrane transporter activity"/>
    <property type="evidence" value="ECO:0007669"/>
    <property type="project" value="UniProtKB-ARBA"/>
</dbReference>
<feature type="transmembrane region" description="Helical" evidence="9">
    <location>
        <begin position="375"/>
        <end position="396"/>
    </location>
</feature>
<feature type="transmembrane region" description="Helical" evidence="9">
    <location>
        <begin position="117"/>
        <end position="136"/>
    </location>
</feature>
<feature type="transmembrane region" description="Helical" evidence="9">
    <location>
        <begin position="350"/>
        <end position="369"/>
    </location>
</feature>